<comment type="caution">
    <text evidence="3">The sequence shown here is derived from an EMBL/GenBank/DDBJ whole genome shotgun (WGS) entry which is preliminary data.</text>
</comment>
<name>A0ABX1C078_9ACTN</name>
<dbReference type="Gene3D" id="1.10.260.40">
    <property type="entry name" value="lambda repressor-like DNA-binding domains"/>
    <property type="match status" value="1"/>
</dbReference>
<keyword evidence="4" id="KW-1185">Reference proteome</keyword>
<dbReference type="InterPro" id="IPR010982">
    <property type="entry name" value="Lambda_DNA-bd_dom_sf"/>
</dbReference>
<evidence type="ECO:0000313" key="4">
    <source>
        <dbReference type="Proteomes" id="UP000695264"/>
    </source>
</evidence>
<dbReference type="RefSeq" id="WP_168103890.1">
    <property type="nucleotide sequence ID" value="NZ_JAATEN010000022.1"/>
</dbReference>
<dbReference type="SUPFAM" id="SSF47413">
    <property type="entry name" value="lambda repressor-like DNA-binding domains"/>
    <property type="match status" value="1"/>
</dbReference>
<dbReference type="Proteomes" id="UP000695264">
    <property type="component" value="Unassembled WGS sequence"/>
</dbReference>
<feature type="region of interest" description="Disordered" evidence="1">
    <location>
        <begin position="1"/>
        <end position="59"/>
    </location>
</feature>
<evidence type="ECO:0000313" key="3">
    <source>
        <dbReference type="EMBL" id="NJQ03276.1"/>
    </source>
</evidence>
<dbReference type="Pfam" id="PF19054">
    <property type="entry name" value="DUF5753"/>
    <property type="match status" value="1"/>
</dbReference>
<feature type="domain" description="HTH cro/C1-type" evidence="2">
    <location>
        <begin position="69"/>
        <end position="122"/>
    </location>
</feature>
<proteinExistence type="predicted"/>
<dbReference type="InterPro" id="IPR043917">
    <property type="entry name" value="DUF5753"/>
</dbReference>
<sequence>MTAVTSEHPEGRDGGDGGAGSGGGDGREAGTGSSRAGAAPGSGSGPECAVGKASEPEPTESLRTFGAVVKAFRARARLTQEQFAPLVRYSVQTVASIEQGRRFPPEDFVERAEDVLDGFGALRGAAKHLTRKAGLATWFRQWADIEKDAISLNAYECRVVPGLLQTEAYARAVFRSAPPHLSDERINHFVARRLARQKLLHRQPSAAVSFVIEQAVLERPTGGVGVMREQFDRLIDDAGLHSVNIQIMPLRQEPHAGLSGSMRLAESPQHTWVGYFEGPRGSLLVTDPENVSVLSMRYSLLRTQALTPEDSVNLLKQMRGAL</sequence>
<protein>
    <submittedName>
        <fullName evidence="3">Helix-turn-helix domain-containing protein</fullName>
    </submittedName>
</protein>
<evidence type="ECO:0000259" key="2">
    <source>
        <dbReference type="PROSITE" id="PS50943"/>
    </source>
</evidence>
<dbReference type="PROSITE" id="PS50943">
    <property type="entry name" value="HTH_CROC1"/>
    <property type="match status" value="1"/>
</dbReference>
<dbReference type="EMBL" id="JAATEN010000022">
    <property type="protein sequence ID" value="NJQ03276.1"/>
    <property type="molecule type" value="Genomic_DNA"/>
</dbReference>
<dbReference type="InterPro" id="IPR001387">
    <property type="entry name" value="Cro/C1-type_HTH"/>
</dbReference>
<organism evidence="3 4">
    <name type="scientific">Streptomyces zingiberis</name>
    <dbReference type="NCBI Taxonomy" id="2053010"/>
    <lineage>
        <taxon>Bacteria</taxon>
        <taxon>Bacillati</taxon>
        <taxon>Actinomycetota</taxon>
        <taxon>Actinomycetes</taxon>
        <taxon>Kitasatosporales</taxon>
        <taxon>Streptomycetaceae</taxon>
        <taxon>Streptomyces</taxon>
    </lineage>
</organism>
<dbReference type="Pfam" id="PF13560">
    <property type="entry name" value="HTH_31"/>
    <property type="match status" value="1"/>
</dbReference>
<reference evidence="3 4" key="1">
    <citation type="submission" date="2020-03" db="EMBL/GenBank/DDBJ databases">
        <title>WGS of actinomycetes isolated from Thailand.</title>
        <authorList>
            <person name="Thawai C."/>
        </authorList>
    </citation>
    <scope>NUCLEOTIDE SEQUENCE [LARGE SCALE GENOMIC DNA]</scope>
    <source>
        <strain evidence="3 4">PLAI 1-29</strain>
    </source>
</reference>
<dbReference type="CDD" id="cd00093">
    <property type="entry name" value="HTH_XRE"/>
    <property type="match status" value="1"/>
</dbReference>
<evidence type="ECO:0000256" key="1">
    <source>
        <dbReference type="SAM" id="MobiDB-lite"/>
    </source>
</evidence>
<accession>A0ABX1C078</accession>
<dbReference type="SMART" id="SM00530">
    <property type="entry name" value="HTH_XRE"/>
    <property type="match status" value="1"/>
</dbReference>
<gene>
    <name evidence="3" type="ORF">HCK00_22770</name>
</gene>
<feature type="compositionally biased region" description="Low complexity" evidence="1">
    <location>
        <begin position="30"/>
        <end position="47"/>
    </location>
</feature>